<evidence type="ECO:0000313" key="2">
    <source>
        <dbReference type="Proteomes" id="UP001222027"/>
    </source>
</evidence>
<reference evidence="1 2" key="1">
    <citation type="submission" date="2022-12" db="EMBL/GenBank/DDBJ databases">
        <title>Chromosome-scale assembly of the Ensete ventricosum genome.</title>
        <authorList>
            <person name="Dussert Y."/>
            <person name="Stocks J."/>
            <person name="Wendawek A."/>
            <person name="Woldeyes F."/>
            <person name="Nichols R.A."/>
            <person name="Borrell J.S."/>
        </authorList>
    </citation>
    <scope>NUCLEOTIDE SEQUENCE [LARGE SCALE GENOMIC DNA]</scope>
    <source>
        <strain evidence="2">cv. Maze</strain>
        <tissue evidence="1">Seeds</tissue>
    </source>
</reference>
<dbReference type="EMBL" id="JAQQAF010000006">
    <property type="protein sequence ID" value="KAJ8478523.1"/>
    <property type="molecule type" value="Genomic_DNA"/>
</dbReference>
<organism evidence="1 2">
    <name type="scientific">Ensete ventricosum</name>
    <name type="common">Abyssinian banana</name>
    <name type="synonym">Musa ensete</name>
    <dbReference type="NCBI Taxonomy" id="4639"/>
    <lineage>
        <taxon>Eukaryota</taxon>
        <taxon>Viridiplantae</taxon>
        <taxon>Streptophyta</taxon>
        <taxon>Embryophyta</taxon>
        <taxon>Tracheophyta</taxon>
        <taxon>Spermatophyta</taxon>
        <taxon>Magnoliopsida</taxon>
        <taxon>Liliopsida</taxon>
        <taxon>Zingiberales</taxon>
        <taxon>Musaceae</taxon>
        <taxon>Ensete</taxon>
    </lineage>
</organism>
<evidence type="ECO:0000313" key="1">
    <source>
        <dbReference type="EMBL" id="KAJ8478523.1"/>
    </source>
</evidence>
<gene>
    <name evidence="1" type="ORF">OPV22_022250</name>
</gene>
<protein>
    <submittedName>
        <fullName evidence="1">Uncharacterized protein</fullName>
    </submittedName>
</protein>
<sequence>MGHRNGLGVRRDYTRIVYGSIYDVGGDKGRKRRDCLLYYIYYYYSKRCVEREPGPTCAEEGAFTRLWALEYCLIACSGYFEIDVKFQLSSSQVLLVAIWILGASLRQCPHRSGP</sequence>
<proteinExistence type="predicted"/>
<accession>A0AAV8QPH6</accession>
<keyword evidence="2" id="KW-1185">Reference proteome</keyword>
<dbReference type="Proteomes" id="UP001222027">
    <property type="component" value="Unassembled WGS sequence"/>
</dbReference>
<comment type="caution">
    <text evidence="1">The sequence shown here is derived from an EMBL/GenBank/DDBJ whole genome shotgun (WGS) entry which is preliminary data.</text>
</comment>
<dbReference type="AlphaFoldDB" id="A0AAV8QPH6"/>
<name>A0AAV8QPH6_ENSVE</name>